<keyword evidence="4" id="KW-0998">Cell outer membrane</keyword>
<organism evidence="8 9">
    <name type="scientific">Desulfoplanes formicivorans</name>
    <dbReference type="NCBI Taxonomy" id="1592317"/>
    <lineage>
        <taxon>Bacteria</taxon>
        <taxon>Pseudomonadati</taxon>
        <taxon>Thermodesulfobacteriota</taxon>
        <taxon>Desulfovibrionia</taxon>
        <taxon>Desulfovibrionales</taxon>
        <taxon>Desulfoplanaceae</taxon>
        <taxon>Desulfoplanes</taxon>
    </lineage>
</organism>
<dbReference type="InterPro" id="IPR028974">
    <property type="entry name" value="TSP_type-3_rpt"/>
</dbReference>
<evidence type="ECO:0000256" key="4">
    <source>
        <dbReference type="ARBA" id="ARBA00023237"/>
    </source>
</evidence>
<dbReference type="OrthoDB" id="9805566at2"/>
<dbReference type="Proteomes" id="UP000095200">
    <property type="component" value="Unassembled WGS sequence"/>
</dbReference>
<evidence type="ECO:0000256" key="5">
    <source>
        <dbReference type="PROSITE-ProRule" id="PRU00473"/>
    </source>
</evidence>
<dbReference type="Gene3D" id="3.30.1330.60">
    <property type="entry name" value="OmpA-like domain"/>
    <property type="match status" value="1"/>
</dbReference>
<proteinExistence type="predicted"/>
<evidence type="ECO:0000259" key="6">
    <source>
        <dbReference type="PROSITE" id="PS50234"/>
    </source>
</evidence>
<dbReference type="Pfam" id="PF02412">
    <property type="entry name" value="TSP_3"/>
    <property type="match status" value="2"/>
</dbReference>
<dbReference type="RefSeq" id="WP_069859402.1">
    <property type="nucleotide sequence ID" value="NZ_BDFE01000017.1"/>
</dbReference>
<dbReference type="SUPFAM" id="SSF103647">
    <property type="entry name" value="TSP type-3 repeat"/>
    <property type="match status" value="1"/>
</dbReference>
<dbReference type="STRING" id="1592317.DPF_1869"/>
<dbReference type="PANTHER" id="PTHR30329">
    <property type="entry name" value="STATOR ELEMENT OF FLAGELLAR MOTOR COMPLEX"/>
    <property type="match status" value="1"/>
</dbReference>
<evidence type="ECO:0000313" key="8">
    <source>
        <dbReference type="EMBL" id="GAU09149.1"/>
    </source>
</evidence>
<evidence type="ECO:0008006" key="10">
    <source>
        <dbReference type="Google" id="ProtNLM"/>
    </source>
</evidence>
<comment type="caution">
    <text evidence="8">The sequence shown here is derived from an EMBL/GenBank/DDBJ whole genome shotgun (WGS) entry which is preliminary data.</text>
</comment>
<comment type="subcellular location">
    <subcellularLocation>
        <location evidence="1">Cell outer membrane</location>
    </subcellularLocation>
</comment>
<dbReference type="EMBL" id="BDFE01000017">
    <property type="protein sequence ID" value="GAU09149.1"/>
    <property type="molecule type" value="Genomic_DNA"/>
</dbReference>
<reference evidence="9" key="1">
    <citation type="submission" date="2016-06" db="EMBL/GenBank/DDBJ databases">
        <title>Draft genome sequence of Desulfoplanes formicivorans strain Pf12B.</title>
        <authorList>
            <person name="Watanabe M."/>
            <person name="Kojima H."/>
            <person name="Fukui M."/>
        </authorList>
    </citation>
    <scope>NUCLEOTIDE SEQUENCE [LARGE SCALE GENOMIC DNA]</scope>
    <source>
        <strain evidence="9">Pf12B</strain>
    </source>
</reference>
<dbReference type="CDD" id="cd07185">
    <property type="entry name" value="OmpA_C-like"/>
    <property type="match status" value="1"/>
</dbReference>
<evidence type="ECO:0000259" key="7">
    <source>
        <dbReference type="PROSITE" id="PS51123"/>
    </source>
</evidence>
<dbReference type="SUPFAM" id="SSF53300">
    <property type="entry name" value="vWA-like"/>
    <property type="match status" value="1"/>
</dbReference>
<keyword evidence="9" id="KW-1185">Reference proteome</keyword>
<dbReference type="GO" id="GO:0005509">
    <property type="term" value="F:calcium ion binding"/>
    <property type="evidence" value="ECO:0007669"/>
    <property type="project" value="InterPro"/>
</dbReference>
<name>A0A194AKA9_9BACT</name>
<keyword evidence="3 5" id="KW-0472">Membrane</keyword>
<keyword evidence="2" id="KW-0732">Signal</keyword>
<evidence type="ECO:0000256" key="1">
    <source>
        <dbReference type="ARBA" id="ARBA00004442"/>
    </source>
</evidence>
<evidence type="ECO:0000313" key="9">
    <source>
        <dbReference type="Proteomes" id="UP000095200"/>
    </source>
</evidence>
<dbReference type="GO" id="GO:0009279">
    <property type="term" value="C:cell outer membrane"/>
    <property type="evidence" value="ECO:0007669"/>
    <property type="project" value="UniProtKB-SubCell"/>
</dbReference>
<dbReference type="InterPro" id="IPR050330">
    <property type="entry name" value="Bact_OuterMem_StrucFunc"/>
</dbReference>
<feature type="domain" description="VWFA" evidence="6">
    <location>
        <begin position="34"/>
        <end position="220"/>
    </location>
</feature>
<feature type="domain" description="OmpA-like" evidence="7">
    <location>
        <begin position="313"/>
        <end position="431"/>
    </location>
</feature>
<dbReference type="InterPro" id="IPR006665">
    <property type="entry name" value="OmpA-like"/>
</dbReference>
<protein>
    <recommendedName>
        <fullName evidence="10">Flagellar motor protein MotB</fullName>
    </recommendedName>
</protein>
<dbReference type="InterPro" id="IPR006664">
    <property type="entry name" value="OMP_bac"/>
</dbReference>
<dbReference type="GO" id="GO:0007155">
    <property type="term" value="P:cell adhesion"/>
    <property type="evidence" value="ECO:0007669"/>
    <property type="project" value="InterPro"/>
</dbReference>
<dbReference type="CDD" id="cd00198">
    <property type="entry name" value="vWFA"/>
    <property type="match status" value="1"/>
</dbReference>
<dbReference type="InterPro" id="IPR036737">
    <property type="entry name" value="OmpA-like_sf"/>
</dbReference>
<sequence length="434" mass="47429">MRKTLFSLVVAAMILIYGGLHSVSAMDLVPKIDNFIFLVDSSGSMGWEYKETGKTKIMLAKEILSQLNRHIPELGYVSSLETMAPLKTYAPPTVYDTSSYGQAIDMIPTDILTWGFIGNPTPLGKGLSAMDSIIGCMPGSKALILVTDGGHNQGKEPIMVAQALYEKHYPDLCIHVVSLAQTAQEHQLVNHMASLSSCSASITYEEMQNQAKRAAFIQKVFYDMATDSDHDGVIDTADHCPDTPMGVAVDDRGCPFDSDGDGVYDYMDKCPDTPEGVQVNASGCPLDTDGDGVYDYMDACPQTPADFAVDARGCPLPIKIDLGIEFDHDKAIIKQKYHHKLEEVALYLKQHSGVTATIEGHTDNRGAAAYNQQLSLKRAQNVASYLTEQFGVDPSILKTRGYGEDRPIASNKTAEGRQKNRRVLVVISEAYQAR</sequence>
<dbReference type="InterPro" id="IPR002035">
    <property type="entry name" value="VWF_A"/>
</dbReference>
<dbReference type="InterPro" id="IPR036465">
    <property type="entry name" value="vWFA_dom_sf"/>
</dbReference>
<dbReference type="Pfam" id="PF00691">
    <property type="entry name" value="OmpA"/>
    <property type="match status" value="1"/>
</dbReference>
<evidence type="ECO:0000256" key="2">
    <source>
        <dbReference type="ARBA" id="ARBA00022729"/>
    </source>
</evidence>
<evidence type="ECO:0000256" key="3">
    <source>
        <dbReference type="ARBA" id="ARBA00023136"/>
    </source>
</evidence>
<dbReference type="PRINTS" id="PR01021">
    <property type="entry name" value="OMPADOMAIN"/>
</dbReference>
<accession>A0A194AKA9</accession>
<gene>
    <name evidence="8" type="ORF">DPF_1869</name>
</gene>
<dbReference type="PROSITE" id="PS51123">
    <property type="entry name" value="OMPA_2"/>
    <property type="match status" value="1"/>
</dbReference>
<dbReference type="PANTHER" id="PTHR30329:SF21">
    <property type="entry name" value="LIPOPROTEIN YIAD-RELATED"/>
    <property type="match status" value="1"/>
</dbReference>
<dbReference type="SUPFAM" id="SSF103088">
    <property type="entry name" value="OmpA-like"/>
    <property type="match status" value="1"/>
</dbReference>
<dbReference type="AlphaFoldDB" id="A0A194AKA9"/>
<dbReference type="InterPro" id="IPR003367">
    <property type="entry name" value="Thrombospondin_3-like_rpt"/>
</dbReference>
<dbReference type="Gene3D" id="3.40.50.410">
    <property type="entry name" value="von Willebrand factor, type A domain"/>
    <property type="match status" value="1"/>
</dbReference>
<dbReference type="PROSITE" id="PS50234">
    <property type="entry name" value="VWFA"/>
    <property type="match status" value="1"/>
</dbReference>